<evidence type="ECO:0000259" key="7">
    <source>
        <dbReference type="Pfam" id="PF03772"/>
    </source>
</evidence>
<dbReference type="InterPro" id="IPR004477">
    <property type="entry name" value="ComEC_N"/>
</dbReference>
<feature type="transmembrane region" description="Helical" evidence="6">
    <location>
        <begin position="30"/>
        <end position="50"/>
    </location>
</feature>
<dbReference type="Pfam" id="PF13567">
    <property type="entry name" value="DUF4131"/>
    <property type="match status" value="1"/>
</dbReference>
<evidence type="ECO:0000313" key="9">
    <source>
        <dbReference type="EMBL" id="MFD2545925.1"/>
    </source>
</evidence>
<dbReference type="PANTHER" id="PTHR30619">
    <property type="entry name" value="DNA INTERNALIZATION/COMPETENCE PROTEIN COMEC/REC2"/>
    <property type="match status" value="1"/>
</dbReference>
<evidence type="ECO:0000256" key="6">
    <source>
        <dbReference type="SAM" id="Phobius"/>
    </source>
</evidence>
<feature type="transmembrane region" description="Helical" evidence="6">
    <location>
        <begin position="57"/>
        <end position="74"/>
    </location>
</feature>
<protein>
    <submittedName>
        <fullName evidence="9">ComEC/Rec2 family competence protein</fullName>
    </submittedName>
</protein>
<dbReference type="EMBL" id="JBHULG010000007">
    <property type="protein sequence ID" value="MFD2545925.1"/>
    <property type="molecule type" value="Genomic_DNA"/>
</dbReference>
<feature type="transmembrane region" description="Helical" evidence="6">
    <location>
        <begin position="315"/>
        <end position="334"/>
    </location>
</feature>
<feature type="transmembrane region" description="Helical" evidence="6">
    <location>
        <begin position="340"/>
        <end position="359"/>
    </location>
</feature>
<organism evidence="9 10">
    <name type="scientific">Kaistella montana</name>
    <dbReference type="NCBI Taxonomy" id="1849733"/>
    <lineage>
        <taxon>Bacteria</taxon>
        <taxon>Pseudomonadati</taxon>
        <taxon>Bacteroidota</taxon>
        <taxon>Flavobacteriia</taxon>
        <taxon>Flavobacteriales</taxon>
        <taxon>Weeksellaceae</taxon>
        <taxon>Chryseobacterium group</taxon>
        <taxon>Kaistella</taxon>
    </lineage>
</organism>
<dbReference type="Proteomes" id="UP001597394">
    <property type="component" value="Unassembled WGS sequence"/>
</dbReference>
<feature type="transmembrane region" description="Helical" evidence="6">
    <location>
        <begin position="292"/>
        <end position="308"/>
    </location>
</feature>
<evidence type="ECO:0000256" key="2">
    <source>
        <dbReference type="ARBA" id="ARBA00022475"/>
    </source>
</evidence>
<keyword evidence="5 6" id="KW-0472">Membrane</keyword>
<keyword evidence="10" id="KW-1185">Reference proteome</keyword>
<evidence type="ECO:0000256" key="5">
    <source>
        <dbReference type="ARBA" id="ARBA00023136"/>
    </source>
</evidence>
<evidence type="ECO:0000259" key="8">
    <source>
        <dbReference type="Pfam" id="PF13567"/>
    </source>
</evidence>
<evidence type="ECO:0000256" key="3">
    <source>
        <dbReference type="ARBA" id="ARBA00022692"/>
    </source>
</evidence>
<gene>
    <name evidence="9" type="ORF">ACFSO8_10695</name>
</gene>
<evidence type="ECO:0000256" key="1">
    <source>
        <dbReference type="ARBA" id="ARBA00004651"/>
    </source>
</evidence>
<feature type="transmembrane region" description="Helical" evidence="6">
    <location>
        <begin position="398"/>
        <end position="424"/>
    </location>
</feature>
<comment type="caution">
    <text evidence="9">The sequence shown here is derived from an EMBL/GenBank/DDBJ whole genome shotgun (WGS) entry which is preliminary data.</text>
</comment>
<feature type="transmembrane region" description="Helical" evidence="6">
    <location>
        <begin position="458"/>
        <end position="479"/>
    </location>
</feature>
<dbReference type="RefSeq" id="WP_255930641.1">
    <property type="nucleotide sequence ID" value="NZ_JANFQP010000003.1"/>
</dbReference>
<feature type="domain" description="DUF4131" evidence="8">
    <location>
        <begin position="25"/>
        <end position="172"/>
    </location>
</feature>
<name>A0ABW5KCD7_9FLAO</name>
<proteinExistence type="predicted"/>
<feature type="transmembrane region" description="Helical" evidence="6">
    <location>
        <begin position="371"/>
        <end position="392"/>
    </location>
</feature>
<comment type="subcellular location">
    <subcellularLocation>
        <location evidence="1">Cell membrane</location>
        <topology evidence="1">Multi-pass membrane protein</topology>
    </subcellularLocation>
</comment>
<sequence>MQKQPLLILCICFVLGIVLQDYFSLQQNLICILLIFSFLSLTIYFVKSFCLYRIRHLSLFFLFFSLGVFAHFFHSKKPKLPILESKENIVFKINKKLNSNEKNRRYEIVAWKGKESFLSVLSVPKSESELDFLHYYKGEVHINSLQKPYHDFQFDYRKYLARKHIYFQAYLPNSFKSGLRNDLSFAEKIKQKRLETLSKIDRSGFSKRTREFTKGIILADRTEMDQETVQDFNKSGLMHVLAISGSHMAIIFWLILLVLNWIFPPKFRNFKMIFALILIWAFAVFIDYGSSVVRSCIMISAYYIFVILQRKPDLLHAMALAALGLLIFDTQQLFDVGFQLSFAAVFGIFWLNKPILKYLPKPKNNFQKFLVNIVSVSFAAQIATLPLVIYYFHQYSLVSIFANLLVIPFSEILIVFSLLMTLLIGFSFQFYWLNLIYDEVVVFTLKMIHWFADFDFAFHKMLSMTFLEVVVAFAVVWFLRFAILKPKAKNVLRVIYFLLIFFALRLLLNYKAAEIDEVLEHYYFKEKIISVKNDKKVVFILKEKANTDKLQQYIIEPYLTARRVQNFEIKILPKGTNEVRIKGKIYDFDE</sequence>
<feature type="transmembrane region" description="Helical" evidence="6">
    <location>
        <begin position="237"/>
        <end position="263"/>
    </location>
</feature>
<dbReference type="NCBIfam" id="TIGR00360">
    <property type="entry name" value="ComEC_N-term"/>
    <property type="match status" value="1"/>
</dbReference>
<feature type="transmembrane region" description="Helical" evidence="6">
    <location>
        <begin position="270"/>
        <end position="286"/>
    </location>
</feature>
<evidence type="ECO:0000313" key="10">
    <source>
        <dbReference type="Proteomes" id="UP001597394"/>
    </source>
</evidence>
<feature type="transmembrane region" description="Helical" evidence="6">
    <location>
        <begin position="431"/>
        <end position="452"/>
    </location>
</feature>
<feature type="domain" description="ComEC/Rec2-related protein" evidence="7">
    <location>
        <begin position="217"/>
        <end position="483"/>
    </location>
</feature>
<evidence type="ECO:0000256" key="4">
    <source>
        <dbReference type="ARBA" id="ARBA00022989"/>
    </source>
</evidence>
<dbReference type="PANTHER" id="PTHR30619:SF1">
    <property type="entry name" value="RECOMBINATION PROTEIN 2"/>
    <property type="match status" value="1"/>
</dbReference>
<dbReference type="InterPro" id="IPR052159">
    <property type="entry name" value="Competence_DNA_uptake"/>
</dbReference>
<keyword evidence="4 6" id="KW-1133">Transmembrane helix</keyword>
<feature type="transmembrane region" description="Helical" evidence="6">
    <location>
        <begin position="491"/>
        <end position="508"/>
    </location>
</feature>
<dbReference type="Pfam" id="PF03772">
    <property type="entry name" value="Competence"/>
    <property type="match status" value="1"/>
</dbReference>
<keyword evidence="3 6" id="KW-0812">Transmembrane</keyword>
<keyword evidence="2" id="KW-1003">Cell membrane</keyword>
<accession>A0ABW5KCD7</accession>
<reference evidence="10" key="1">
    <citation type="journal article" date="2019" name="Int. J. Syst. Evol. Microbiol.">
        <title>The Global Catalogue of Microorganisms (GCM) 10K type strain sequencing project: providing services to taxonomists for standard genome sequencing and annotation.</title>
        <authorList>
            <consortium name="The Broad Institute Genomics Platform"/>
            <consortium name="The Broad Institute Genome Sequencing Center for Infectious Disease"/>
            <person name="Wu L."/>
            <person name="Ma J."/>
        </authorList>
    </citation>
    <scope>NUCLEOTIDE SEQUENCE [LARGE SCALE GENOMIC DNA]</scope>
    <source>
        <strain evidence="10">KCTC 52204</strain>
    </source>
</reference>
<dbReference type="InterPro" id="IPR025405">
    <property type="entry name" value="DUF4131"/>
</dbReference>